<feature type="transmembrane region" description="Helical" evidence="9">
    <location>
        <begin position="317"/>
        <end position="340"/>
    </location>
</feature>
<feature type="transmembrane region" description="Helical" evidence="9">
    <location>
        <begin position="200"/>
        <end position="221"/>
    </location>
</feature>
<dbReference type="Pfam" id="PF00001">
    <property type="entry name" value="7tm_1"/>
    <property type="match status" value="1"/>
</dbReference>
<dbReference type="GO" id="GO:0005886">
    <property type="term" value="C:plasma membrane"/>
    <property type="evidence" value="ECO:0007669"/>
    <property type="project" value="TreeGrafter"/>
</dbReference>
<name>R7V3E7_CAPTE</name>
<evidence type="ECO:0000256" key="2">
    <source>
        <dbReference type="ARBA" id="ARBA00022692"/>
    </source>
</evidence>
<feature type="transmembrane region" description="Helical" evidence="9">
    <location>
        <begin position="360"/>
        <end position="386"/>
    </location>
</feature>
<evidence type="ECO:0000313" key="12">
    <source>
        <dbReference type="EnsemblMetazoa" id="CapteP200132"/>
    </source>
</evidence>
<evidence type="ECO:0000256" key="6">
    <source>
        <dbReference type="ARBA" id="ARBA00023170"/>
    </source>
</evidence>
<feature type="transmembrane region" description="Helical" evidence="9">
    <location>
        <begin position="233"/>
        <end position="256"/>
    </location>
</feature>
<accession>R7V3E7</accession>
<dbReference type="PANTHER" id="PTHR24243:SF230">
    <property type="entry name" value="G-PROTEIN COUPLED RECEPTORS FAMILY 1 PROFILE DOMAIN-CONTAINING PROTEIN"/>
    <property type="match status" value="1"/>
</dbReference>
<keyword evidence="5 9" id="KW-0472">Membrane</keyword>
<dbReference type="PROSITE" id="PS00237">
    <property type="entry name" value="G_PROTEIN_RECEP_F1_1"/>
    <property type="match status" value="1"/>
</dbReference>
<evidence type="ECO:0000313" key="13">
    <source>
        <dbReference type="Proteomes" id="UP000014760"/>
    </source>
</evidence>
<keyword evidence="6 8" id="KW-0675">Receptor</keyword>
<dbReference type="EMBL" id="AMQN01005248">
    <property type="status" value="NOT_ANNOTATED_CDS"/>
    <property type="molecule type" value="Genomic_DNA"/>
</dbReference>
<evidence type="ECO:0000256" key="8">
    <source>
        <dbReference type="RuleBase" id="RU000688"/>
    </source>
</evidence>
<evidence type="ECO:0000313" key="11">
    <source>
        <dbReference type="EMBL" id="ELU13074.1"/>
    </source>
</evidence>
<reference evidence="13" key="1">
    <citation type="submission" date="2012-12" db="EMBL/GenBank/DDBJ databases">
        <authorList>
            <person name="Hellsten U."/>
            <person name="Grimwood J."/>
            <person name="Chapman J.A."/>
            <person name="Shapiro H."/>
            <person name="Aerts A."/>
            <person name="Otillar R.P."/>
            <person name="Terry A.Y."/>
            <person name="Boore J.L."/>
            <person name="Simakov O."/>
            <person name="Marletaz F."/>
            <person name="Cho S.-J."/>
            <person name="Edsinger-Gonzales E."/>
            <person name="Havlak P."/>
            <person name="Kuo D.-H."/>
            <person name="Larsson T."/>
            <person name="Lv J."/>
            <person name="Arendt D."/>
            <person name="Savage R."/>
            <person name="Osoegawa K."/>
            <person name="de Jong P."/>
            <person name="Lindberg D.R."/>
            <person name="Seaver E.C."/>
            <person name="Weisblat D.A."/>
            <person name="Putnam N.H."/>
            <person name="Grigoriev I.V."/>
            <person name="Rokhsar D.S."/>
        </authorList>
    </citation>
    <scope>NUCLEOTIDE SEQUENCE</scope>
    <source>
        <strain evidence="13">I ESC-2004</strain>
    </source>
</reference>
<evidence type="ECO:0000256" key="9">
    <source>
        <dbReference type="SAM" id="Phobius"/>
    </source>
</evidence>
<organism evidence="11">
    <name type="scientific">Capitella teleta</name>
    <name type="common">Polychaete worm</name>
    <dbReference type="NCBI Taxonomy" id="283909"/>
    <lineage>
        <taxon>Eukaryota</taxon>
        <taxon>Metazoa</taxon>
        <taxon>Spiralia</taxon>
        <taxon>Lophotrochozoa</taxon>
        <taxon>Annelida</taxon>
        <taxon>Polychaeta</taxon>
        <taxon>Sedentaria</taxon>
        <taxon>Scolecida</taxon>
        <taxon>Capitellidae</taxon>
        <taxon>Capitella</taxon>
    </lineage>
</organism>
<feature type="transmembrane region" description="Helical" evidence="9">
    <location>
        <begin position="447"/>
        <end position="473"/>
    </location>
</feature>
<proteinExistence type="inferred from homology"/>
<dbReference type="HOGENOM" id="CLU_529187_0_0_1"/>
<evidence type="ECO:0000256" key="3">
    <source>
        <dbReference type="ARBA" id="ARBA00022989"/>
    </source>
</evidence>
<dbReference type="InterPro" id="IPR017452">
    <property type="entry name" value="GPCR_Rhodpsn_7TM"/>
</dbReference>
<keyword evidence="2 8" id="KW-0812">Transmembrane</keyword>
<sequence>MALYLTNSIIPKDDFDQDGQWKYVKDVHSEAEHAFSIENRRVIYRCRNVNRSGLSFPWRDPGEGFQNSFHQAKGRPNLLMKRVSQAGVLERCDAEIGSLALDSICAEVRSTQGETTCRGILTTRKRKHEVGACYRLRFCYERHYKSQVSPIHDCISERLLLSNMDNQTSTLNGVATNTAAPEPILSIYPEATAARIIDQYGLGINSFLTIIGNALIIVIIISRPKMRGLSMYVYMMALAVADMIFSLVGMPGRLWMTSILNRDLPSADQYYCKIWLFLFNTSEGSSSWVLACMSCERCIAILLPLKARMIISRKVTCWVLFIVHVGLIGVFSSGFVLTGINTKGFCTYDNNLAADVLRVHLKPFCVLYIPSGIIFICNVILVVVLIRAQITRKAMNVSSEKDTTYSTAAMLVVVSITFFVLKAPRQLYGSSNWPRTLKYELPSRRNALYRLFLSISIWLGFFNHCVNIFLYVVSNKQFKIELVRLVRGILGKKEGLNYQTSFTRSSAISTHDQKN</sequence>
<dbReference type="CDD" id="cd00637">
    <property type="entry name" value="7tm_classA_rhodopsin-like"/>
    <property type="match status" value="1"/>
</dbReference>
<evidence type="ECO:0000259" key="10">
    <source>
        <dbReference type="PROSITE" id="PS50262"/>
    </source>
</evidence>
<evidence type="ECO:0000256" key="7">
    <source>
        <dbReference type="ARBA" id="ARBA00023224"/>
    </source>
</evidence>
<feature type="domain" description="G-protein coupled receptors family 1 profile" evidence="10">
    <location>
        <begin position="212"/>
        <end position="471"/>
    </location>
</feature>
<protein>
    <recommendedName>
        <fullName evidence="10">G-protein coupled receptors family 1 profile domain-containing protein</fullName>
    </recommendedName>
</protein>
<evidence type="ECO:0000256" key="5">
    <source>
        <dbReference type="ARBA" id="ARBA00023136"/>
    </source>
</evidence>
<reference evidence="11 13" key="2">
    <citation type="journal article" date="2013" name="Nature">
        <title>Insights into bilaterian evolution from three spiralian genomes.</title>
        <authorList>
            <person name="Simakov O."/>
            <person name="Marletaz F."/>
            <person name="Cho S.J."/>
            <person name="Edsinger-Gonzales E."/>
            <person name="Havlak P."/>
            <person name="Hellsten U."/>
            <person name="Kuo D.H."/>
            <person name="Larsson T."/>
            <person name="Lv J."/>
            <person name="Arendt D."/>
            <person name="Savage R."/>
            <person name="Osoegawa K."/>
            <person name="de Jong P."/>
            <person name="Grimwood J."/>
            <person name="Chapman J.A."/>
            <person name="Shapiro H."/>
            <person name="Aerts A."/>
            <person name="Otillar R.P."/>
            <person name="Terry A.Y."/>
            <person name="Boore J.L."/>
            <person name="Grigoriev I.V."/>
            <person name="Lindberg D.R."/>
            <person name="Seaver E.C."/>
            <person name="Weisblat D.A."/>
            <person name="Putnam N.H."/>
            <person name="Rokhsar D.S."/>
        </authorList>
    </citation>
    <scope>NUCLEOTIDE SEQUENCE</scope>
    <source>
        <strain evidence="11 13">I ESC-2004</strain>
    </source>
</reference>
<dbReference type="PANTHER" id="PTHR24243">
    <property type="entry name" value="G-PROTEIN COUPLED RECEPTOR"/>
    <property type="match status" value="1"/>
</dbReference>
<feature type="transmembrane region" description="Helical" evidence="9">
    <location>
        <begin position="407"/>
        <end position="427"/>
    </location>
</feature>
<dbReference type="Proteomes" id="UP000014760">
    <property type="component" value="Unassembled WGS sequence"/>
</dbReference>
<dbReference type="EnsemblMetazoa" id="CapteT200132">
    <property type="protein sequence ID" value="CapteP200132"/>
    <property type="gene ID" value="CapteG200132"/>
</dbReference>
<keyword evidence="13" id="KW-1185">Reference proteome</keyword>
<comment type="subcellular location">
    <subcellularLocation>
        <location evidence="1">Membrane</location>
        <topology evidence="1">Multi-pass membrane protein</topology>
    </subcellularLocation>
</comment>
<dbReference type="STRING" id="283909.R7V3E7"/>
<dbReference type="InterPro" id="IPR000276">
    <property type="entry name" value="GPCR_Rhodpsn"/>
</dbReference>
<keyword evidence="7 8" id="KW-0807">Transducer</keyword>
<keyword evidence="3 9" id="KW-1133">Transmembrane helix</keyword>
<dbReference type="AlphaFoldDB" id="R7V3E7"/>
<gene>
    <name evidence="11" type="ORF">CAPTEDRAFT_200132</name>
</gene>
<dbReference type="SUPFAM" id="SSF81321">
    <property type="entry name" value="Family A G protein-coupled receptor-like"/>
    <property type="match status" value="1"/>
</dbReference>
<dbReference type="PROSITE" id="PS50262">
    <property type="entry name" value="G_PROTEIN_RECEP_F1_2"/>
    <property type="match status" value="1"/>
</dbReference>
<dbReference type="PRINTS" id="PR00237">
    <property type="entry name" value="GPCRRHODOPSN"/>
</dbReference>
<evidence type="ECO:0000256" key="1">
    <source>
        <dbReference type="ARBA" id="ARBA00004141"/>
    </source>
</evidence>
<keyword evidence="4 8" id="KW-0297">G-protein coupled receptor</keyword>
<comment type="similarity">
    <text evidence="8">Belongs to the G-protein coupled receptor 1 family.</text>
</comment>
<dbReference type="GO" id="GO:0004930">
    <property type="term" value="F:G protein-coupled receptor activity"/>
    <property type="evidence" value="ECO:0007669"/>
    <property type="project" value="UniProtKB-KW"/>
</dbReference>
<evidence type="ECO:0000256" key="4">
    <source>
        <dbReference type="ARBA" id="ARBA00023040"/>
    </source>
</evidence>
<dbReference type="Gene3D" id="1.20.1070.10">
    <property type="entry name" value="Rhodopsin 7-helix transmembrane proteins"/>
    <property type="match status" value="1"/>
</dbReference>
<dbReference type="EMBL" id="KB295515">
    <property type="protein sequence ID" value="ELU13074.1"/>
    <property type="molecule type" value="Genomic_DNA"/>
</dbReference>
<reference evidence="12" key="3">
    <citation type="submission" date="2015-06" db="UniProtKB">
        <authorList>
            <consortium name="EnsemblMetazoa"/>
        </authorList>
    </citation>
    <scope>IDENTIFICATION</scope>
</reference>